<dbReference type="GO" id="GO:0004185">
    <property type="term" value="F:serine-type carboxypeptidase activity"/>
    <property type="evidence" value="ECO:0007669"/>
    <property type="project" value="InterPro"/>
</dbReference>
<name>A0A3L6Q765_PANMI</name>
<evidence type="ECO:0000256" key="2">
    <source>
        <dbReference type="ARBA" id="ARBA00022729"/>
    </source>
</evidence>
<keyword evidence="6" id="KW-1185">Reference proteome</keyword>
<accession>A0A3L6Q765</accession>
<dbReference type="EMBL" id="PQIB02000013">
    <property type="protein sequence ID" value="RLM74514.1"/>
    <property type="molecule type" value="Genomic_DNA"/>
</dbReference>
<dbReference type="PANTHER" id="PTHR11802:SF491">
    <property type="entry name" value="OS04G0321700 PROTEIN"/>
    <property type="match status" value="1"/>
</dbReference>
<comment type="caution">
    <text evidence="5">The sequence shown here is derived from an EMBL/GenBank/DDBJ whole genome shotgun (WGS) entry which is preliminary data.</text>
</comment>
<dbReference type="GO" id="GO:0019748">
    <property type="term" value="P:secondary metabolic process"/>
    <property type="evidence" value="ECO:0007669"/>
    <property type="project" value="TreeGrafter"/>
</dbReference>
<reference evidence="6" key="1">
    <citation type="journal article" date="2019" name="Nat. Commun.">
        <title>The genome of broomcorn millet.</title>
        <authorList>
            <person name="Zou C."/>
            <person name="Miki D."/>
            <person name="Li D."/>
            <person name="Tang Q."/>
            <person name="Xiao L."/>
            <person name="Rajput S."/>
            <person name="Deng P."/>
            <person name="Jia W."/>
            <person name="Huang R."/>
            <person name="Zhang M."/>
            <person name="Sun Y."/>
            <person name="Hu J."/>
            <person name="Fu X."/>
            <person name="Schnable P.S."/>
            <person name="Li F."/>
            <person name="Zhang H."/>
            <person name="Feng B."/>
            <person name="Zhu X."/>
            <person name="Liu R."/>
            <person name="Schnable J.C."/>
            <person name="Zhu J.-K."/>
            <person name="Zhang H."/>
        </authorList>
    </citation>
    <scope>NUCLEOTIDE SEQUENCE [LARGE SCALE GENOMIC DNA]</scope>
</reference>
<evidence type="ECO:0000256" key="3">
    <source>
        <dbReference type="ARBA" id="ARBA00023180"/>
    </source>
</evidence>
<dbReference type="Gene3D" id="3.40.50.12670">
    <property type="match status" value="1"/>
</dbReference>
<dbReference type="PRINTS" id="PR00724">
    <property type="entry name" value="CRBOXYPTASEC"/>
</dbReference>
<dbReference type="PROSITE" id="PS00560">
    <property type="entry name" value="CARBOXYPEPT_SER_HIS"/>
    <property type="match status" value="1"/>
</dbReference>
<dbReference type="InterPro" id="IPR033124">
    <property type="entry name" value="Ser_caboxypep_his_AS"/>
</dbReference>
<dbReference type="STRING" id="4540.A0A3L6Q765"/>
<dbReference type="InterPro" id="IPR001563">
    <property type="entry name" value="Peptidase_S10"/>
</dbReference>
<evidence type="ECO:0000256" key="1">
    <source>
        <dbReference type="ARBA" id="ARBA00009431"/>
    </source>
</evidence>
<dbReference type="SUPFAM" id="SSF53474">
    <property type="entry name" value="alpha/beta-Hydrolases"/>
    <property type="match status" value="1"/>
</dbReference>
<dbReference type="AlphaFoldDB" id="A0A3L6Q765"/>
<dbReference type="Gene3D" id="3.40.50.1820">
    <property type="entry name" value="alpha/beta hydrolase"/>
    <property type="match status" value="2"/>
</dbReference>
<dbReference type="FunFam" id="3.40.50.12670:FF:000001">
    <property type="entry name" value="Carboxypeptidase"/>
    <property type="match status" value="1"/>
</dbReference>
<dbReference type="InterPro" id="IPR029058">
    <property type="entry name" value="AB_hydrolase_fold"/>
</dbReference>
<keyword evidence="3" id="KW-0325">Glycoprotein</keyword>
<dbReference type="Proteomes" id="UP000275267">
    <property type="component" value="Unassembled WGS sequence"/>
</dbReference>
<organism evidence="5 6">
    <name type="scientific">Panicum miliaceum</name>
    <name type="common">Proso millet</name>
    <name type="synonym">Broomcorn millet</name>
    <dbReference type="NCBI Taxonomy" id="4540"/>
    <lineage>
        <taxon>Eukaryota</taxon>
        <taxon>Viridiplantae</taxon>
        <taxon>Streptophyta</taxon>
        <taxon>Embryophyta</taxon>
        <taxon>Tracheophyta</taxon>
        <taxon>Spermatophyta</taxon>
        <taxon>Magnoliopsida</taxon>
        <taxon>Liliopsida</taxon>
        <taxon>Poales</taxon>
        <taxon>Poaceae</taxon>
        <taxon>PACMAD clade</taxon>
        <taxon>Panicoideae</taxon>
        <taxon>Panicodae</taxon>
        <taxon>Paniceae</taxon>
        <taxon>Panicinae</taxon>
        <taxon>Panicum</taxon>
        <taxon>Panicum sect. Panicum</taxon>
    </lineage>
</organism>
<dbReference type="Pfam" id="PF00450">
    <property type="entry name" value="Peptidase_S10"/>
    <property type="match status" value="2"/>
</dbReference>
<evidence type="ECO:0000313" key="5">
    <source>
        <dbReference type="EMBL" id="RLM74514.1"/>
    </source>
</evidence>
<keyword evidence="2 4" id="KW-0732">Signal</keyword>
<comment type="similarity">
    <text evidence="1">Belongs to the peptidase S10 family.</text>
</comment>
<sequence>MASPSPLLVALVAAALLLRTPAAAAPEEHLVNGLPGFHGSFPSNYYSGYVTVEEASERSLFYYLALSERDPAADRVVLWLNGGPGCSSFDGFVYENGPFNFEPGSTLPRLQLNPYSWSMVSNIMYLDSPAGVGMSYSLNKSDSGDLKTAADAHTFLLKVLCSGYLIGNAFTDVDYDFNSFVPFAHGMGLISTDMFEDVKASCHGTFFGNVDNLCQEKIESVHWELKDLNKYNILAPCYHHPEIQEVEFANSSLPLSFIRLGETDRPFPVRKRMAGRSWPLRLALRGGRVPMWPGLGGRSLSCTSDELATTWLDDEGVRAAIHAKSKSLIGSWELYTARIDYTHDTGTMVSYHKKFTALGYRVLIYSGDHDLCIPFPGTEAWVRSIGYQAVDKWRPWYFGDQVAGYTQGYDRNLTFLTIKGAGHAVPEYKPKESLAFYSRWLAGEKF</sequence>
<evidence type="ECO:0000256" key="4">
    <source>
        <dbReference type="SAM" id="SignalP"/>
    </source>
</evidence>
<feature type="signal peptide" evidence="4">
    <location>
        <begin position="1"/>
        <end position="24"/>
    </location>
</feature>
<evidence type="ECO:0000313" key="6">
    <source>
        <dbReference type="Proteomes" id="UP000275267"/>
    </source>
</evidence>
<protein>
    <submittedName>
        <fullName evidence="5">Serine carboxypeptidase 1-like</fullName>
    </submittedName>
</protein>
<feature type="chain" id="PRO_5018161737" evidence="4">
    <location>
        <begin position="25"/>
        <end position="446"/>
    </location>
</feature>
<proteinExistence type="inferred from homology"/>
<gene>
    <name evidence="5" type="ORF">C2845_PM15G03920</name>
</gene>
<dbReference type="OrthoDB" id="443318at2759"/>
<dbReference type="PANTHER" id="PTHR11802">
    <property type="entry name" value="SERINE PROTEASE FAMILY S10 SERINE CARBOXYPEPTIDASE"/>
    <property type="match status" value="1"/>
</dbReference>
<dbReference type="GO" id="GO:0006508">
    <property type="term" value="P:proteolysis"/>
    <property type="evidence" value="ECO:0007669"/>
    <property type="project" value="InterPro"/>
</dbReference>
<dbReference type="GO" id="GO:0016747">
    <property type="term" value="F:acyltransferase activity, transferring groups other than amino-acyl groups"/>
    <property type="evidence" value="ECO:0007669"/>
    <property type="project" value="TreeGrafter"/>
</dbReference>